<evidence type="ECO:0000256" key="1">
    <source>
        <dbReference type="SAM" id="Phobius"/>
    </source>
</evidence>
<keyword evidence="1" id="KW-1133">Transmembrane helix</keyword>
<protein>
    <submittedName>
        <fullName evidence="2">Uncharacterized protein</fullName>
    </submittedName>
</protein>
<keyword evidence="1" id="KW-0812">Transmembrane</keyword>
<evidence type="ECO:0000313" key="2">
    <source>
        <dbReference type="EMBL" id="VDO86318.1"/>
    </source>
</evidence>
<name>A0A3P8CDU7_9TREM</name>
<dbReference type="AlphaFoldDB" id="A0A3P8CDU7"/>
<evidence type="ECO:0000313" key="3">
    <source>
        <dbReference type="Proteomes" id="UP000269396"/>
    </source>
</evidence>
<reference evidence="2 3" key="1">
    <citation type="submission" date="2018-11" db="EMBL/GenBank/DDBJ databases">
        <authorList>
            <consortium name="Pathogen Informatics"/>
        </authorList>
    </citation>
    <scope>NUCLEOTIDE SEQUENCE [LARGE SCALE GENOMIC DNA]</scope>
    <source>
        <strain>Denwood</strain>
        <strain evidence="3">Zambia</strain>
    </source>
</reference>
<keyword evidence="3" id="KW-1185">Reference proteome</keyword>
<sequence length="32" mass="3733">MRWSTDSYITVVLSIKVVFQVFRLGINSRYPG</sequence>
<gene>
    <name evidence="2" type="ORF">SMTD_LOCUS2358</name>
</gene>
<keyword evidence="1" id="KW-0472">Membrane</keyword>
<dbReference type="Proteomes" id="UP000269396">
    <property type="component" value="Unassembled WGS sequence"/>
</dbReference>
<feature type="transmembrane region" description="Helical" evidence="1">
    <location>
        <begin position="7"/>
        <end position="26"/>
    </location>
</feature>
<proteinExistence type="predicted"/>
<dbReference type="EMBL" id="UZAL01003180">
    <property type="protein sequence ID" value="VDO86318.1"/>
    <property type="molecule type" value="Genomic_DNA"/>
</dbReference>
<accession>A0A3P8CDU7</accession>
<organism evidence="2 3">
    <name type="scientific">Schistosoma mattheei</name>
    <dbReference type="NCBI Taxonomy" id="31246"/>
    <lineage>
        <taxon>Eukaryota</taxon>
        <taxon>Metazoa</taxon>
        <taxon>Spiralia</taxon>
        <taxon>Lophotrochozoa</taxon>
        <taxon>Platyhelminthes</taxon>
        <taxon>Trematoda</taxon>
        <taxon>Digenea</taxon>
        <taxon>Strigeidida</taxon>
        <taxon>Schistosomatoidea</taxon>
        <taxon>Schistosomatidae</taxon>
        <taxon>Schistosoma</taxon>
    </lineage>
</organism>